<dbReference type="Gene3D" id="3.10.290.20">
    <property type="entry name" value="Ubiquitin-like 2 activating enzyme e1b. Chain: B, domain 3"/>
    <property type="match status" value="1"/>
</dbReference>
<proteinExistence type="predicted"/>
<dbReference type="Pfam" id="PF14732">
    <property type="entry name" value="UAE_UbL"/>
    <property type="match status" value="1"/>
</dbReference>
<evidence type="ECO:0000313" key="3">
    <source>
        <dbReference type="EMBL" id="KAF7629297.1"/>
    </source>
</evidence>
<keyword evidence="4" id="KW-1185">Reference proteome</keyword>
<dbReference type="Proteomes" id="UP000605970">
    <property type="component" value="Unassembled WGS sequence"/>
</dbReference>
<accession>A0A8S9ZDP7</accession>
<dbReference type="OrthoDB" id="5864307at2759"/>
<gene>
    <name evidence="3" type="ORF">Mgra_00009191</name>
</gene>
<sequence length="277" mass="30842">MQQQSEGNTLVWDKDDDASMRFVAACANLRAHIFHIGTDTLFNIKAMAGNIIPAIATTNACVAGMVVVEALKIISGQFDKCRAIYVSRQPNPRGKILVDEKPSPPNLNCYVCSVKGQVLIRVNLERMLLKTFRSTVLLKTLNMLKPDVMDLCQKHRVLISSEEVETIDIMDRTLQSLGVLNGSQLECDDYAQQLNFKIIIFHDEKLDADSFVIDSNIGNVEESVTGKIASTALDNDNASNIEELRRKRPSFTTEKVENGLTDGSNIEIQSPKRSRLE</sequence>
<comment type="caution">
    <text evidence="3">The sequence shown here is derived from an EMBL/GenBank/DDBJ whole genome shotgun (WGS) entry which is preliminary data.</text>
</comment>
<organism evidence="3 4">
    <name type="scientific">Meloidogyne graminicola</name>
    <dbReference type="NCBI Taxonomy" id="189291"/>
    <lineage>
        <taxon>Eukaryota</taxon>
        <taxon>Metazoa</taxon>
        <taxon>Ecdysozoa</taxon>
        <taxon>Nematoda</taxon>
        <taxon>Chromadorea</taxon>
        <taxon>Rhabditida</taxon>
        <taxon>Tylenchina</taxon>
        <taxon>Tylenchomorpha</taxon>
        <taxon>Tylenchoidea</taxon>
        <taxon>Meloidogynidae</taxon>
        <taxon>Meloidogyninae</taxon>
        <taxon>Meloidogyne</taxon>
    </lineage>
</organism>
<dbReference type="GO" id="GO:0008641">
    <property type="term" value="F:ubiquitin-like modifier activating enzyme activity"/>
    <property type="evidence" value="ECO:0007669"/>
    <property type="project" value="InterPro"/>
</dbReference>
<dbReference type="SUPFAM" id="SSF69572">
    <property type="entry name" value="Activating enzymes of the ubiquitin-like proteins"/>
    <property type="match status" value="1"/>
</dbReference>
<reference evidence="3" key="1">
    <citation type="journal article" date="2020" name="Ecol. Evol.">
        <title>Genome structure and content of the rice root-knot nematode (Meloidogyne graminicola).</title>
        <authorList>
            <person name="Phan N.T."/>
            <person name="Danchin E.G.J."/>
            <person name="Klopp C."/>
            <person name="Perfus-Barbeoch L."/>
            <person name="Kozlowski D.K."/>
            <person name="Koutsovoulos G.D."/>
            <person name="Lopez-Roques C."/>
            <person name="Bouchez O."/>
            <person name="Zahm M."/>
            <person name="Besnard G."/>
            <person name="Bellafiore S."/>
        </authorList>
    </citation>
    <scope>NUCLEOTIDE SEQUENCE</scope>
    <source>
        <strain evidence="3">VN-18</strain>
    </source>
</reference>
<feature type="region of interest" description="Disordered" evidence="1">
    <location>
        <begin position="247"/>
        <end position="277"/>
    </location>
</feature>
<evidence type="ECO:0000313" key="4">
    <source>
        <dbReference type="Proteomes" id="UP000605970"/>
    </source>
</evidence>
<dbReference type="InterPro" id="IPR028077">
    <property type="entry name" value="UAE_UbL_dom"/>
</dbReference>
<evidence type="ECO:0000259" key="2">
    <source>
        <dbReference type="Pfam" id="PF14732"/>
    </source>
</evidence>
<dbReference type="AlphaFoldDB" id="A0A8S9ZDP7"/>
<dbReference type="InterPro" id="IPR035985">
    <property type="entry name" value="Ubiquitin-activating_enz"/>
</dbReference>
<protein>
    <submittedName>
        <fullName evidence="3">SUMO-activating enzyme subunit</fullName>
    </submittedName>
</protein>
<dbReference type="Gene3D" id="1.10.10.2660">
    <property type="entry name" value="Ubiquitin-activating enzyme E1, SCCH domain"/>
    <property type="match status" value="1"/>
</dbReference>
<feature type="domain" description="Ubiquitin/SUMO-activating enzyme ubiquitin-like" evidence="2">
    <location>
        <begin position="121"/>
        <end position="206"/>
    </location>
</feature>
<dbReference type="InterPro" id="IPR042063">
    <property type="entry name" value="Ubi_acti_E1_SCCH"/>
</dbReference>
<name>A0A8S9ZDP7_9BILA</name>
<evidence type="ECO:0000256" key="1">
    <source>
        <dbReference type="SAM" id="MobiDB-lite"/>
    </source>
</evidence>
<dbReference type="EMBL" id="JABEBT010000141">
    <property type="protein sequence ID" value="KAF7629297.1"/>
    <property type="molecule type" value="Genomic_DNA"/>
</dbReference>
<dbReference type="Gene3D" id="3.40.50.720">
    <property type="entry name" value="NAD(P)-binding Rossmann-like Domain"/>
    <property type="match status" value="1"/>
</dbReference>